<reference evidence="1 2" key="1">
    <citation type="submission" date="2021-05" db="EMBL/GenBank/DDBJ databases">
        <title>The draft genome of Geobacter chapellei DSM 13688.</title>
        <authorList>
            <person name="Xu Z."/>
            <person name="Masuda Y."/>
            <person name="Itoh H."/>
            <person name="Senoo K."/>
        </authorList>
    </citation>
    <scope>NUCLEOTIDE SEQUENCE [LARGE SCALE GENOMIC DNA]</scope>
    <source>
        <strain evidence="1 2">DSM 13688</strain>
    </source>
</reference>
<comment type="caution">
    <text evidence="1">The sequence shown here is derived from an EMBL/GenBank/DDBJ whole genome shotgun (WGS) entry which is preliminary data.</text>
</comment>
<gene>
    <name evidence="1" type="ORF">KJB30_15000</name>
</gene>
<dbReference type="SUPFAM" id="SSF48371">
    <property type="entry name" value="ARM repeat"/>
    <property type="match status" value="1"/>
</dbReference>
<dbReference type="InterPro" id="IPR016024">
    <property type="entry name" value="ARM-type_fold"/>
</dbReference>
<proteinExistence type="predicted"/>
<dbReference type="Gene3D" id="1.25.10.10">
    <property type="entry name" value="Leucine-rich Repeat Variant"/>
    <property type="match status" value="1"/>
</dbReference>
<evidence type="ECO:0000313" key="1">
    <source>
        <dbReference type="EMBL" id="MBT1073099.1"/>
    </source>
</evidence>
<protein>
    <recommendedName>
        <fullName evidence="3">HEAT repeat protein</fullName>
    </recommendedName>
</protein>
<keyword evidence="2" id="KW-1185">Reference proteome</keyword>
<name>A0ABS5UBM7_9BACT</name>
<evidence type="ECO:0008006" key="3">
    <source>
        <dbReference type="Google" id="ProtNLM"/>
    </source>
</evidence>
<dbReference type="InterPro" id="IPR011989">
    <property type="entry name" value="ARM-like"/>
</dbReference>
<dbReference type="EMBL" id="JAHDYS010000016">
    <property type="protein sequence ID" value="MBT1073099.1"/>
    <property type="molecule type" value="Genomic_DNA"/>
</dbReference>
<dbReference type="RefSeq" id="WP_214300776.1">
    <property type="nucleotide sequence ID" value="NZ_JAHDYS010000016.1"/>
</dbReference>
<sequence>MDNRPSGMHIAVDTHMLSGLLIDLNIARRNARSYPKGHPIILASLQKVLSSYTLLMQSNSEIAIGVARDMLMVEGTSFDKNNPVFRDFARVLFELGIATLVLRPGVSLEELRNFILLLGLKREEVHKHGGIENLWLKARIATLSVRPVRYDLFTATDENTIVAEARPDREGTLWERFARHVQNSAGGEESEESFDPELVAAILNGQHDHRLRADSSADVDMLADLARHLGSAHAGDPADESSMGKLGTLVSRLNPELRRQFLNSSFSGSNQSQAAQALVANLSTDTVLEILEDVNTKRTSMPPVIMGMLQRLAEQGDQHRPSVGEGGIGAHDPDVEKIRTLFSEHVTEDFTPDEYQQKLNRIMATATLPRLQGETVDELMETLQPHFVESRISEIILQVVMAEPGDDGGVNSLAAYMGDLCGYFLETGEYEKLLDVMRQSSETGMPPAFGQALGRLFSSRAFMQEILNGLKIWGKPRFEQIRGIILHIGEPFIAVLLDQLKEESSMSLRRFIMDRVVEFGPLARDAVIRRLSDNKWYFLRNLLIILRSMNDPSILDHLRPLTGHDNPHVRHEVFKILLHYQDSSAEEQLLRDLDNPAPGGQLAVVPLAAACASPAVLKKLVAMLNRTGFSAGDCELKSAVVKALGEIGKAEVLPELAKVLGSSSMLHSKQLARLKEELVHSLEYYPHQIVVPILQRLASGKDEVARQAAVTLQKIKGRQL</sequence>
<accession>A0ABS5UBM7</accession>
<evidence type="ECO:0000313" key="2">
    <source>
        <dbReference type="Proteomes" id="UP000784128"/>
    </source>
</evidence>
<organism evidence="1 2">
    <name type="scientific">Pelotalea chapellei</name>
    <dbReference type="NCBI Taxonomy" id="44671"/>
    <lineage>
        <taxon>Bacteria</taxon>
        <taxon>Pseudomonadati</taxon>
        <taxon>Thermodesulfobacteriota</taxon>
        <taxon>Desulfuromonadia</taxon>
        <taxon>Geobacterales</taxon>
        <taxon>Geobacteraceae</taxon>
        <taxon>Pelotalea</taxon>
    </lineage>
</organism>
<dbReference type="Proteomes" id="UP000784128">
    <property type="component" value="Unassembled WGS sequence"/>
</dbReference>